<dbReference type="PANTHER" id="PTHR32133">
    <property type="entry name" value="OS07G0120400 PROTEIN"/>
    <property type="match status" value="1"/>
</dbReference>
<dbReference type="SUPFAM" id="SSF81383">
    <property type="entry name" value="F-box domain"/>
    <property type="match status" value="1"/>
</dbReference>
<comment type="caution">
    <text evidence="3">The sequence shown here is derived from an EMBL/GenBank/DDBJ whole genome shotgun (WGS) entry which is preliminary data.</text>
</comment>
<name>A0A3L6PN18_PANMI</name>
<dbReference type="PANTHER" id="PTHR32133:SF134">
    <property type="entry name" value="OS05G0320100 PROTEIN"/>
    <property type="match status" value="1"/>
</dbReference>
<dbReference type="InterPro" id="IPR056594">
    <property type="entry name" value="AT5G49610-like_b-prop"/>
</dbReference>
<evidence type="ECO:0000313" key="4">
    <source>
        <dbReference type="Proteomes" id="UP000275267"/>
    </source>
</evidence>
<dbReference type="AlphaFoldDB" id="A0A3L6PN18"/>
<dbReference type="OrthoDB" id="683745at2759"/>
<dbReference type="Pfam" id="PF00646">
    <property type="entry name" value="F-box"/>
    <property type="match status" value="1"/>
</dbReference>
<organism evidence="3 4">
    <name type="scientific">Panicum miliaceum</name>
    <name type="common">Proso millet</name>
    <name type="synonym">Broomcorn millet</name>
    <dbReference type="NCBI Taxonomy" id="4540"/>
    <lineage>
        <taxon>Eukaryota</taxon>
        <taxon>Viridiplantae</taxon>
        <taxon>Streptophyta</taxon>
        <taxon>Embryophyta</taxon>
        <taxon>Tracheophyta</taxon>
        <taxon>Spermatophyta</taxon>
        <taxon>Magnoliopsida</taxon>
        <taxon>Liliopsida</taxon>
        <taxon>Poales</taxon>
        <taxon>Poaceae</taxon>
        <taxon>PACMAD clade</taxon>
        <taxon>Panicoideae</taxon>
        <taxon>Panicodae</taxon>
        <taxon>Paniceae</taxon>
        <taxon>Panicinae</taxon>
        <taxon>Panicum</taxon>
        <taxon>Panicum sect. Panicum</taxon>
    </lineage>
</organism>
<dbReference type="Proteomes" id="UP000275267">
    <property type="component" value="Unassembled WGS sequence"/>
</dbReference>
<dbReference type="InterPro" id="IPR036047">
    <property type="entry name" value="F-box-like_dom_sf"/>
</dbReference>
<proteinExistence type="predicted"/>
<gene>
    <name evidence="3" type="ORF">C2845_PM14G02620</name>
</gene>
<sequence length="495" mass="54384">MPSFSTTCPLLNGRGKKAPSQHLLSFLPRRARWPAASEGRRRPAILIGDGGNGWVTAAVQMIKTPTTAALAAGPPPASLPDDEDILRGILLRLPPLPSSLPRASLVSKLWRRAVSDPDFRRRFRAHHKTPPLLGFFLENFDGDLQRQSRHVFTPTLGAPDRIPPARFSCPSRGSFLGCRHGLALLKAGSKAVVWDPVTGRRSSVDFPPEFSVNRNLTIYHGAVLRDDPAGCSGAFRFKLVMLSYGVFERTLRASVYDSASEKWGEVISTVAFSDCFKPGVLVGNTLYWLIRHRGGGGFLRFDVDRRSLAVIRVSEDIPVPDGAHVQALRAQDDGGLGLAVVSKLRIQLWGRTAVSGDVVGGVLQKTVELDQLLSLRPSTNVHEASVVGYDEDTNTIFLWTSTGVFMIQLELMEFSKVSEDTCIRGYFPFASFYTAVATGKLHLLYIDVFTFARSLDMQVLDRGVLGNAMAGKLRKMEAIRLACHTLEATLTPNFR</sequence>
<dbReference type="InterPro" id="IPR001810">
    <property type="entry name" value="F-box_dom"/>
</dbReference>
<protein>
    <submittedName>
        <fullName evidence="3">Uncharacterized protein</fullName>
    </submittedName>
</protein>
<reference evidence="4" key="1">
    <citation type="journal article" date="2019" name="Nat. Commun.">
        <title>The genome of broomcorn millet.</title>
        <authorList>
            <person name="Zou C."/>
            <person name="Miki D."/>
            <person name="Li D."/>
            <person name="Tang Q."/>
            <person name="Xiao L."/>
            <person name="Rajput S."/>
            <person name="Deng P."/>
            <person name="Jia W."/>
            <person name="Huang R."/>
            <person name="Zhang M."/>
            <person name="Sun Y."/>
            <person name="Hu J."/>
            <person name="Fu X."/>
            <person name="Schnable P.S."/>
            <person name="Li F."/>
            <person name="Zhang H."/>
            <person name="Feng B."/>
            <person name="Zhu X."/>
            <person name="Liu R."/>
            <person name="Schnable J.C."/>
            <person name="Zhu J.-K."/>
            <person name="Zhang H."/>
        </authorList>
    </citation>
    <scope>NUCLEOTIDE SEQUENCE [LARGE SCALE GENOMIC DNA]</scope>
</reference>
<accession>A0A3L6PN18</accession>
<keyword evidence="4" id="KW-1185">Reference proteome</keyword>
<dbReference type="EMBL" id="PQIB02000016">
    <property type="protein sequence ID" value="RLM61253.1"/>
    <property type="molecule type" value="Genomic_DNA"/>
</dbReference>
<feature type="domain" description="F-box" evidence="1">
    <location>
        <begin position="79"/>
        <end position="121"/>
    </location>
</feature>
<evidence type="ECO:0000259" key="2">
    <source>
        <dbReference type="Pfam" id="PF23635"/>
    </source>
</evidence>
<evidence type="ECO:0000313" key="3">
    <source>
        <dbReference type="EMBL" id="RLM61253.1"/>
    </source>
</evidence>
<dbReference type="Pfam" id="PF23635">
    <property type="entry name" value="Beta-prop_AT5G49610-like"/>
    <property type="match status" value="1"/>
</dbReference>
<evidence type="ECO:0000259" key="1">
    <source>
        <dbReference type="Pfam" id="PF00646"/>
    </source>
</evidence>
<feature type="domain" description="F-box protein AT5G49610-like beta-propeller" evidence="2">
    <location>
        <begin position="178"/>
        <end position="421"/>
    </location>
</feature>